<evidence type="ECO:0000313" key="2">
    <source>
        <dbReference type="EMBL" id="CAH1241137.1"/>
    </source>
</evidence>
<dbReference type="AlphaFoldDB" id="A0A8K0E8D5"/>
<name>A0A8K0E8D5_BRALA</name>
<dbReference type="Proteomes" id="UP000838412">
    <property type="component" value="Chromosome 12"/>
</dbReference>
<proteinExistence type="predicted"/>
<keyword evidence="3" id="KW-1185">Reference proteome</keyword>
<evidence type="ECO:0000313" key="3">
    <source>
        <dbReference type="Proteomes" id="UP000838412"/>
    </source>
</evidence>
<gene>
    <name evidence="2" type="primary">Hypp6314</name>
    <name evidence="2" type="ORF">BLAG_LOCUS4900</name>
</gene>
<sequence>MGDTDVLADVTNTDVAMNGDNEVFEDSKVFTQKTSITLKKSNASSSSARSGSLSGDEDKKGMKRVSRSSKSSSSSYEKKKREPGRLATSAFAKFQQADANASSAPAKKINIKLSRSVRDRASETDTTMSTVKQACFTLAYCFKIIKH</sequence>
<reference evidence="2" key="1">
    <citation type="submission" date="2022-01" db="EMBL/GenBank/DDBJ databases">
        <authorList>
            <person name="Braso-Vives M."/>
        </authorList>
    </citation>
    <scope>NUCLEOTIDE SEQUENCE</scope>
</reference>
<evidence type="ECO:0000256" key="1">
    <source>
        <dbReference type="SAM" id="MobiDB-lite"/>
    </source>
</evidence>
<protein>
    <submittedName>
        <fullName evidence="2">Hypp6314 protein</fullName>
    </submittedName>
</protein>
<feature type="compositionally biased region" description="Low complexity" evidence="1">
    <location>
        <begin position="38"/>
        <end position="54"/>
    </location>
</feature>
<accession>A0A8K0E8D5</accession>
<organism evidence="2 3">
    <name type="scientific">Branchiostoma lanceolatum</name>
    <name type="common">Common lancelet</name>
    <name type="synonym">Amphioxus lanceolatum</name>
    <dbReference type="NCBI Taxonomy" id="7740"/>
    <lineage>
        <taxon>Eukaryota</taxon>
        <taxon>Metazoa</taxon>
        <taxon>Chordata</taxon>
        <taxon>Cephalochordata</taxon>
        <taxon>Leptocardii</taxon>
        <taxon>Amphioxiformes</taxon>
        <taxon>Branchiostomatidae</taxon>
        <taxon>Branchiostoma</taxon>
    </lineage>
</organism>
<feature type="region of interest" description="Disordered" evidence="1">
    <location>
        <begin position="35"/>
        <end position="91"/>
    </location>
</feature>
<dbReference type="EMBL" id="OV696697">
    <property type="protein sequence ID" value="CAH1241137.1"/>
    <property type="molecule type" value="Genomic_DNA"/>
</dbReference>